<gene>
    <name evidence="10" type="ORF">NADFUDRAFT_79986</name>
</gene>
<name>A0A1E3PEH6_9ASCO</name>
<accession>A0A1E3PEH6</accession>
<dbReference type="GO" id="GO:0005769">
    <property type="term" value="C:early endosome"/>
    <property type="evidence" value="ECO:0007669"/>
    <property type="project" value="TreeGrafter"/>
</dbReference>
<feature type="transmembrane region" description="Helical" evidence="9">
    <location>
        <begin position="540"/>
        <end position="558"/>
    </location>
</feature>
<comment type="subcellular location">
    <subcellularLocation>
        <location evidence="1">Membrane</location>
        <topology evidence="1">Multi-pass membrane protein</topology>
    </subcellularLocation>
</comment>
<dbReference type="AlphaFoldDB" id="A0A1E3PEH6"/>
<dbReference type="PANTHER" id="PTHR45711">
    <property type="entry name" value="CHLORIDE CHANNEL PROTEIN"/>
    <property type="match status" value="1"/>
</dbReference>
<feature type="transmembrane region" description="Helical" evidence="9">
    <location>
        <begin position="466"/>
        <end position="488"/>
    </location>
</feature>
<keyword evidence="3 9" id="KW-0812">Transmembrane</keyword>
<dbReference type="OrthoDB" id="44789at2759"/>
<dbReference type="Gene3D" id="3.10.580.10">
    <property type="entry name" value="CBS-domain"/>
    <property type="match status" value="1"/>
</dbReference>
<keyword evidence="2" id="KW-0813">Transport</keyword>
<keyword evidence="7" id="KW-0868">Chloride</keyword>
<dbReference type="Gene3D" id="1.10.3080.10">
    <property type="entry name" value="Clc chloride channel"/>
    <property type="match status" value="1"/>
</dbReference>
<keyword evidence="11" id="KW-1185">Reference proteome</keyword>
<dbReference type="EMBL" id="KV454413">
    <property type="protein sequence ID" value="ODQ63813.1"/>
    <property type="molecule type" value="Genomic_DNA"/>
</dbReference>
<evidence type="ECO:0000256" key="6">
    <source>
        <dbReference type="ARBA" id="ARBA00023136"/>
    </source>
</evidence>
<dbReference type="PRINTS" id="PR00762">
    <property type="entry name" value="CLCHANNEL"/>
</dbReference>
<dbReference type="GO" id="GO:0005794">
    <property type="term" value="C:Golgi apparatus"/>
    <property type="evidence" value="ECO:0007669"/>
    <property type="project" value="TreeGrafter"/>
</dbReference>
<dbReference type="PANTHER" id="PTHR45711:SF6">
    <property type="entry name" value="CHLORIDE CHANNEL PROTEIN"/>
    <property type="match status" value="1"/>
</dbReference>
<keyword evidence="4 9" id="KW-1133">Transmembrane helix</keyword>
<evidence type="ECO:0000256" key="9">
    <source>
        <dbReference type="SAM" id="Phobius"/>
    </source>
</evidence>
<protein>
    <submittedName>
        <fullName evidence="10">Uncharacterized protein</fullName>
    </submittedName>
</protein>
<feature type="transmembrane region" description="Helical" evidence="9">
    <location>
        <begin position="172"/>
        <end position="193"/>
    </location>
</feature>
<evidence type="ECO:0000256" key="5">
    <source>
        <dbReference type="ARBA" id="ARBA00023065"/>
    </source>
</evidence>
<keyword evidence="5" id="KW-0406">Ion transport</keyword>
<reference evidence="10 11" key="1">
    <citation type="journal article" date="2016" name="Proc. Natl. Acad. Sci. U.S.A.">
        <title>Comparative genomics of biotechnologically important yeasts.</title>
        <authorList>
            <person name="Riley R."/>
            <person name="Haridas S."/>
            <person name="Wolfe K.H."/>
            <person name="Lopes M.R."/>
            <person name="Hittinger C.T."/>
            <person name="Goeker M."/>
            <person name="Salamov A.A."/>
            <person name="Wisecaver J.H."/>
            <person name="Long T.M."/>
            <person name="Calvey C.H."/>
            <person name="Aerts A.L."/>
            <person name="Barry K.W."/>
            <person name="Choi C."/>
            <person name="Clum A."/>
            <person name="Coughlan A.Y."/>
            <person name="Deshpande S."/>
            <person name="Douglass A.P."/>
            <person name="Hanson S.J."/>
            <person name="Klenk H.-P."/>
            <person name="LaButti K.M."/>
            <person name="Lapidus A."/>
            <person name="Lindquist E.A."/>
            <person name="Lipzen A.M."/>
            <person name="Meier-Kolthoff J.P."/>
            <person name="Ohm R.A."/>
            <person name="Otillar R.P."/>
            <person name="Pangilinan J.L."/>
            <person name="Peng Y."/>
            <person name="Rokas A."/>
            <person name="Rosa C.A."/>
            <person name="Scheuner C."/>
            <person name="Sibirny A.A."/>
            <person name="Slot J.C."/>
            <person name="Stielow J.B."/>
            <person name="Sun H."/>
            <person name="Kurtzman C.P."/>
            <person name="Blackwell M."/>
            <person name="Grigoriev I.V."/>
            <person name="Jeffries T.W."/>
        </authorList>
    </citation>
    <scope>NUCLEOTIDE SEQUENCE [LARGE SCALE GENOMIC DNA]</scope>
    <source>
        <strain evidence="10 11">DSM 6958</strain>
    </source>
</reference>
<proteinExistence type="predicted"/>
<dbReference type="STRING" id="857566.A0A1E3PEH6"/>
<dbReference type="InterPro" id="IPR014743">
    <property type="entry name" value="Cl-channel_core"/>
</dbReference>
<evidence type="ECO:0000256" key="8">
    <source>
        <dbReference type="SAM" id="MobiDB-lite"/>
    </source>
</evidence>
<feature type="transmembrane region" description="Helical" evidence="9">
    <location>
        <begin position="276"/>
        <end position="303"/>
    </location>
</feature>
<dbReference type="SUPFAM" id="SSF54631">
    <property type="entry name" value="CBS-domain pair"/>
    <property type="match status" value="1"/>
</dbReference>
<keyword evidence="6 9" id="KW-0472">Membrane</keyword>
<evidence type="ECO:0000256" key="2">
    <source>
        <dbReference type="ARBA" id="ARBA00022448"/>
    </source>
</evidence>
<dbReference type="Pfam" id="PF00654">
    <property type="entry name" value="Voltage_CLC"/>
    <property type="match status" value="1"/>
</dbReference>
<feature type="transmembrane region" description="Helical" evidence="9">
    <location>
        <begin position="415"/>
        <end position="439"/>
    </location>
</feature>
<dbReference type="Proteomes" id="UP000095009">
    <property type="component" value="Unassembled WGS sequence"/>
</dbReference>
<dbReference type="SUPFAM" id="SSF81340">
    <property type="entry name" value="Clc chloride channel"/>
    <property type="match status" value="1"/>
</dbReference>
<feature type="region of interest" description="Disordered" evidence="8">
    <location>
        <begin position="37"/>
        <end position="85"/>
    </location>
</feature>
<evidence type="ECO:0000313" key="11">
    <source>
        <dbReference type="Proteomes" id="UP000095009"/>
    </source>
</evidence>
<feature type="transmembrane region" description="Helical" evidence="9">
    <location>
        <begin position="647"/>
        <end position="665"/>
    </location>
</feature>
<sequence>MNNSLLKGPVAGKQEITDPIEMQVNWNDLNNSNLDYNNELRINNSGGPSQSPEVLTTSSDSDQWPGTWNSDESSEDQTPFWNGSKLTEPIKSANLENLVNLVKTVNSTIFTDPYESASGEKSTTPAKSLIYENGSSIDWIHEYALERARINRLHALTGLHGRLYRLWDSSEVWIVVVGTGIAMGGLASLLNIVTPWLSDIKLGHCSEANYLSKAFCCWGSSRQCKWTPWTLSNIGSYILYILSSIVLASTAALLVKFAPQARFSGIPEIKAILGGYFVHSFMGARILIVKTIGLALVGGAGLWVGKEGPLVHVACCCSSLLLNRFSSLRSNEAKKREIWSSAAAAGISVALGAPIGGVLFSLEQISYYFPSSTMWHSFVCAMISSVTLQMIDPFRTGKMGLFQVVYDRTWYDFEFIPFVLLGVLGGLYGGAFPVLNMMYARARKASEPMLSGSTTGVGSISRVTKAFAYILSSPILEVALLSLITALINYPNWLLKGQTTGLLTSLFKECPTSSSPLSSTLAGPNVTSSLLCGDDELSTILLLLVSSLIAFLLTTYSFGTAVPAGVLMPSMAIGGMTGRALGMIVDNIHRAYPMSRVFLSCPQTAIDSGARCVTPGVYAVVGAASALGGLTRMTVSIVVIMFELTGALYYVLPIMCGVMIAKWVADSFGKRGIYETWIMFSGYPYLPAQKDTPVSVIEMKELFTGIEDLIVIRENQCLASDENTTSNEDALERNDSQEASELSIEFLQNLITTTTVKGFPVITDQGLLVGFISRAQLRFVLDTAIARGLPSYTICYFDKPPVIEESTNTPLLNLSAYLDPTLFTLSEHTTLPLVGDTVSNMGLQYLLFTNSRGQLMGMTTKRDVWRLLNTNSSDLAGREVVMDNSTGMDTEEEQGLLDLEELL</sequence>
<organism evidence="10 11">
    <name type="scientific">Nadsonia fulvescens var. elongata DSM 6958</name>
    <dbReference type="NCBI Taxonomy" id="857566"/>
    <lineage>
        <taxon>Eukaryota</taxon>
        <taxon>Fungi</taxon>
        <taxon>Dikarya</taxon>
        <taxon>Ascomycota</taxon>
        <taxon>Saccharomycotina</taxon>
        <taxon>Dipodascomycetes</taxon>
        <taxon>Dipodascales</taxon>
        <taxon>Dipodascales incertae sedis</taxon>
        <taxon>Nadsonia</taxon>
    </lineage>
</organism>
<evidence type="ECO:0000313" key="10">
    <source>
        <dbReference type="EMBL" id="ODQ63813.1"/>
    </source>
</evidence>
<dbReference type="InterPro" id="IPR001807">
    <property type="entry name" value="ClC"/>
</dbReference>
<feature type="compositionally biased region" description="Polar residues" evidence="8">
    <location>
        <begin position="40"/>
        <end position="85"/>
    </location>
</feature>
<evidence type="ECO:0000256" key="4">
    <source>
        <dbReference type="ARBA" id="ARBA00022989"/>
    </source>
</evidence>
<evidence type="ECO:0000256" key="1">
    <source>
        <dbReference type="ARBA" id="ARBA00004141"/>
    </source>
</evidence>
<feature type="transmembrane region" description="Helical" evidence="9">
    <location>
        <begin position="338"/>
        <end position="362"/>
    </location>
</feature>
<evidence type="ECO:0000256" key="3">
    <source>
        <dbReference type="ARBA" id="ARBA00022692"/>
    </source>
</evidence>
<dbReference type="CDD" id="cd03684">
    <property type="entry name" value="ClC_3_like"/>
    <property type="match status" value="1"/>
</dbReference>
<dbReference type="InterPro" id="IPR046342">
    <property type="entry name" value="CBS_dom_sf"/>
</dbReference>
<dbReference type="GO" id="GO:0005247">
    <property type="term" value="F:voltage-gated chloride channel activity"/>
    <property type="evidence" value="ECO:0007669"/>
    <property type="project" value="TreeGrafter"/>
</dbReference>
<feature type="transmembrane region" description="Helical" evidence="9">
    <location>
        <begin position="237"/>
        <end position="255"/>
    </location>
</feature>
<feature type="transmembrane region" description="Helical" evidence="9">
    <location>
        <begin position="309"/>
        <end position="326"/>
    </location>
</feature>
<dbReference type="GO" id="GO:0005886">
    <property type="term" value="C:plasma membrane"/>
    <property type="evidence" value="ECO:0007669"/>
    <property type="project" value="TreeGrafter"/>
</dbReference>
<evidence type="ECO:0000256" key="7">
    <source>
        <dbReference type="ARBA" id="ARBA00023214"/>
    </source>
</evidence>